<feature type="compositionally biased region" description="Acidic residues" evidence="1">
    <location>
        <begin position="119"/>
        <end position="131"/>
    </location>
</feature>
<evidence type="ECO:0000313" key="2">
    <source>
        <dbReference type="EMBL" id="ONK63341.1"/>
    </source>
</evidence>
<name>A0A5P1EF60_ASPOF</name>
<dbReference type="Gramene" id="ONK63341">
    <property type="protein sequence ID" value="ONK63341"/>
    <property type="gene ID" value="A4U43_C07F14050"/>
</dbReference>
<dbReference type="AlphaFoldDB" id="A0A5P1EF60"/>
<dbReference type="Proteomes" id="UP000243459">
    <property type="component" value="Chromosome 7"/>
</dbReference>
<feature type="region of interest" description="Disordered" evidence="1">
    <location>
        <begin position="119"/>
        <end position="164"/>
    </location>
</feature>
<organism evidence="2 3">
    <name type="scientific">Asparagus officinalis</name>
    <name type="common">Garden asparagus</name>
    <dbReference type="NCBI Taxonomy" id="4686"/>
    <lineage>
        <taxon>Eukaryota</taxon>
        <taxon>Viridiplantae</taxon>
        <taxon>Streptophyta</taxon>
        <taxon>Embryophyta</taxon>
        <taxon>Tracheophyta</taxon>
        <taxon>Spermatophyta</taxon>
        <taxon>Magnoliopsida</taxon>
        <taxon>Liliopsida</taxon>
        <taxon>Asparagales</taxon>
        <taxon>Asparagaceae</taxon>
        <taxon>Asparagoideae</taxon>
        <taxon>Asparagus</taxon>
    </lineage>
</organism>
<gene>
    <name evidence="2" type="ORF">A4U43_C07F14050</name>
</gene>
<protein>
    <submittedName>
        <fullName evidence="2">Uncharacterized protein</fullName>
    </submittedName>
</protein>
<keyword evidence="3" id="KW-1185">Reference proteome</keyword>
<evidence type="ECO:0000313" key="3">
    <source>
        <dbReference type="Proteomes" id="UP000243459"/>
    </source>
</evidence>
<proteinExistence type="predicted"/>
<sequence length="164" mass="17626">MEEEINRSRSLWLGLVSIREHGKAHWAKYYYSFSSLSSRTHWSDASYPQLIFFNANSNSADSTTSGGCTIAISPNANLTFNISYLITSSPPSSPPPLLLARYGVIGENETMRMDFDVGEFDSDLEDNDNGDDGSGGGSNETSEERGGVPGLGLGLGSLGFVTRG</sequence>
<feature type="compositionally biased region" description="Gly residues" evidence="1">
    <location>
        <begin position="147"/>
        <end position="157"/>
    </location>
</feature>
<reference evidence="3" key="1">
    <citation type="journal article" date="2017" name="Nat. Commun.">
        <title>The asparagus genome sheds light on the origin and evolution of a young Y chromosome.</title>
        <authorList>
            <person name="Harkess A."/>
            <person name="Zhou J."/>
            <person name="Xu C."/>
            <person name="Bowers J.E."/>
            <person name="Van der Hulst R."/>
            <person name="Ayyampalayam S."/>
            <person name="Mercati F."/>
            <person name="Riccardi P."/>
            <person name="McKain M.R."/>
            <person name="Kakrana A."/>
            <person name="Tang H."/>
            <person name="Ray J."/>
            <person name="Groenendijk J."/>
            <person name="Arikit S."/>
            <person name="Mathioni S.M."/>
            <person name="Nakano M."/>
            <person name="Shan H."/>
            <person name="Telgmann-Rauber A."/>
            <person name="Kanno A."/>
            <person name="Yue Z."/>
            <person name="Chen H."/>
            <person name="Li W."/>
            <person name="Chen Y."/>
            <person name="Xu X."/>
            <person name="Zhang Y."/>
            <person name="Luo S."/>
            <person name="Chen H."/>
            <person name="Gao J."/>
            <person name="Mao Z."/>
            <person name="Pires J.C."/>
            <person name="Luo M."/>
            <person name="Kudrna D."/>
            <person name="Wing R.A."/>
            <person name="Meyers B.C."/>
            <person name="Yi K."/>
            <person name="Kong H."/>
            <person name="Lavrijsen P."/>
            <person name="Sunseri F."/>
            <person name="Falavigna A."/>
            <person name="Ye Y."/>
            <person name="Leebens-Mack J.H."/>
            <person name="Chen G."/>
        </authorList>
    </citation>
    <scope>NUCLEOTIDE SEQUENCE [LARGE SCALE GENOMIC DNA]</scope>
    <source>
        <strain evidence="3">cv. DH0086</strain>
    </source>
</reference>
<evidence type="ECO:0000256" key="1">
    <source>
        <dbReference type="SAM" id="MobiDB-lite"/>
    </source>
</evidence>
<accession>A0A5P1EF60</accession>
<dbReference type="EMBL" id="CM007387">
    <property type="protein sequence ID" value="ONK63341.1"/>
    <property type="molecule type" value="Genomic_DNA"/>
</dbReference>